<keyword evidence="9" id="KW-1185">Reference proteome</keyword>
<keyword evidence="5 6" id="KW-0949">S-adenosyl-L-methionine</keyword>
<keyword evidence="1 6" id="KW-0963">Cytoplasm</keyword>
<keyword evidence="4 6" id="KW-0808">Transferase</keyword>
<dbReference type="Pfam" id="PF00590">
    <property type="entry name" value="TP_methylase"/>
    <property type="match status" value="1"/>
</dbReference>
<dbReference type="PANTHER" id="PTHR46111">
    <property type="entry name" value="RIBOSOMAL RNA SMALL SUBUNIT METHYLTRANSFERASE I"/>
    <property type="match status" value="1"/>
</dbReference>
<dbReference type="GO" id="GO:0070677">
    <property type="term" value="F:rRNA (cytosine-2'-O-)-methyltransferase activity"/>
    <property type="evidence" value="ECO:0007669"/>
    <property type="project" value="UniProtKB-UniRule"/>
</dbReference>
<evidence type="ECO:0000313" key="9">
    <source>
        <dbReference type="Proteomes" id="UP000321168"/>
    </source>
</evidence>
<dbReference type="InterPro" id="IPR014777">
    <property type="entry name" value="4pyrrole_Mease_sub1"/>
</dbReference>
<name>A0A5C6V2C3_9FLAO</name>
<comment type="caution">
    <text evidence="8">The sequence shown here is derived from an EMBL/GenBank/DDBJ whole genome shotgun (WGS) entry which is preliminary data.</text>
</comment>
<dbReference type="EMBL" id="VORB01000005">
    <property type="protein sequence ID" value="TXC79000.1"/>
    <property type="molecule type" value="Genomic_DNA"/>
</dbReference>
<evidence type="ECO:0000313" key="8">
    <source>
        <dbReference type="EMBL" id="TXC79000.1"/>
    </source>
</evidence>
<gene>
    <name evidence="6 8" type="primary">rsmI</name>
    <name evidence="8" type="ORF">FRX97_07230</name>
</gene>
<evidence type="ECO:0000256" key="6">
    <source>
        <dbReference type="HAMAP-Rule" id="MF_01877"/>
    </source>
</evidence>
<keyword evidence="3 6" id="KW-0489">Methyltransferase</keyword>
<sequence length="224" mass="24534">MSLGKLFLVPTPIGNLGDITDRAKVVLNEVDKILAEDTRTSGKLLQHLGIAKPLIAFHAHNEHHKTDMVIDHLKQGEILALVSDAGTPGISDPGYLLVQSCVANGIEVEVLTGAVAFIPAVVASGLPCNSFFFNGFLPHKKGRIKRLSYLAELEDTLVFYESPHRIVKSLEQMLEAFGDRKASVSREITKKFEEHKRGSLSELLNHFKNNAPKGEFVICVAGKN</sequence>
<evidence type="ECO:0000259" key="7">
    <source>
        <dbReference type="Pfam" id="PF00590"/>
    </source>
</evidence>
<evidence type="ECO:0000256" key="1">
    <source>
        <dbReference type="ARBA" id="ARBA00022490"/>
    </source>
</evidence>
<dbReference type="Gene3D" id="3.30.950.10">
    <property type="entry name" value="Methyltransferase, Cobalt-precorrin-4 Transmethylase, Domain 2"/>
    <property type="match status" value="1"/>
</dbReference>
<dbReference type="FunFam" id="3.30.950.10:FF:000002">
    <property type="entry name" value="Ribosomal RNA small subunit methyltransferase I"/>
    <property type="match status" value="1"/>
</dbReference>
<dbReference type="AlphaFoldDB" id="A0A5C6V2C3"/>
<dbReference type="SUPFAM" id="SSF53790">
    <property type="entry name" value="Tetrapyrrole methylase"/>
    <property type="match status" value="1"/>
</dbReference>
<dbReference type="RefSeq" id="WP_147014524.1">
    <property type="nucleotide sequence ID" value="NZ_VORB01000005.1"/>
</dbReference>
<dbReference type="Gene3D" id="3.40.1010.10">
    <property type="entry name" value="Cobalt-precorrin-4 Transmethylase, Domain 1"/>
    <property type="match status" value="1"/>
</dbReference>
<dbReference type="InterPro" id="IPR008189">
    <property type="entry name" value="rRNA_ssu_MeTfrase_I"/>
</dbReference>
<dbReference type="PROSITE" id="PS01296">
    <property type="entry name" value="RSMI"/>
    <property type="match status" value="1"/>
</dbReference>
<accession>A0A5C6V2C3</accession>
<comment type="similarity">
    <text evidence="6">Belongs to the methyltransferase superfamily. RsmI family.</text>
</comment>
<organism evidence="8 9">
    <name type="scientific">Luteibaculum oceani</name>
    <dbReference type="NCBI Taxonomy" id="1294296"/>
    <lineage>
        <taxon>Bacteria</taxon>
        <taxon>Pseudomonadati</taxon>
        <taxon>Bacteroidota</taxon>
        <taxon>Flavobacteriia</taxon>
        <taxon>Flavobacteriales</taxon>
        <taxon>Luteibaculaceae</taxon>
        <taxon>Luteibaculum</taxon>
    </lineage>
</organism>
<dbReference type="GO" id="GO:0005737">
    <property type="term" value="C:cytoplasm"/>
    <property type="evidence" value="ECO:0007669"/>
    <property type="project" value="UniProtKB-SubCell"/>
</dbReference>
<dbReference type="PIRSF" id="PIRSF005917">
    <property type="entry name" value="MTase_YraL"/>
    <property type="match status" value="1"/>
</dbReference>
<evidence type="ECO:0000256" key="2">
    <source>
        <dbReference type="ARBA" id="ARBA00022552"/>
    </source>
</evidence>
<dbReference type="NCBIfam" id="TIGR00096">
    <property type="entry name" value="16S rRNA (cytidine(1402)-2'-O)-methyltransferase"/>
    <property type="match status" value="1"/>
</dbReference>
<dbReference type="InterPro" id="IPR018063">
    <property type="entry name" value="SAM_MeTrfase_RsmI_CS"/>
</dbReference>
<feature type="domain" description="Tetrapyrrole methylase" evidence="7">
    <location>
        <begin position="5"/>
        <end position="203"/>
    </location>
</feature>
<keyword evidence="2 6" id="KW-0698">rRNA processing</keyword>
<comment type="function">
    <text evidence="6">Catalyzes the 2'-O-methylation of the ribose of cytidine 1402 (C1402) in 16S rRNA.</text>
</comment>
<evidence type="ECO:0000256" key="5">
    <source>
        <dbReference type="ARBA" id="ARBA00022691"/>
    </source>
</evidence>
<protein>
    <recommendedName>
        <fullName evidence="6">Ribosomal RNA small subunit methyltransferase I</fullName>
        <ecNumber evidence="6">2.1.1.198</ecNumber>
    </recommendedName>
    <alternativeName>
        <fullName evidence="6">16S rRNA 2'-O-ribose C1402 methyltransferase</fullName>
    </alternativeName>
    <alternativeName>
        <fullName evidence="6">rRNA (cytidine-2'-O-)-methyltransferase RsmI</fullName>
    </alternativeName>
</protein>
<comment type="catalytic activity">
    <reaction evidence="6">
        <text>cytidine(1402) in 16S rRNA + S-adenosyl-L-methionine = 2'-O-methylcytidine(1402) in 16S rRNA + S-adenosyl-L-homocysteine + H(+)</text>
        <dbReference type="Rhea" id="RHEA:42924"/>
        <dbReference type="Rhea" id="RHEA-COMP:10285"/>
        <dbReference type="Rhea" id="RHEA-COMP:10286"/>
        <dbReference type="ChEBI" id="CHEBI:15378"/>
        <dbReference type="ChEBI" id="CHEBI:57856"/>
        <dbReference type="ChEBI" id="CHEBI:59789"/>
        <dbReference type="ChEBI" id="CHEBI:74495"/>
        <dbReference type="ChEBI" id="CHEBI:82748"/>
        <dbReference type="EC" id="2.1.1.198"/>
    </reaction>
</comment>
<dbReference type="Proteomes" id="UP000321168">
    <property type="component" value="Unassembled WGS sequence"/>
</dbReference>
<dbReference type="HAMAP" id="MF_01877">
    <property type="entry name" value="16SrRNA_methyltr_I"/>
    <property type="match status" value="1"/>
</dbReference>
<dbReference type="PANTHER" id="PTHR46111:SF1">
    <property type="entry name" value="RIBOSOMAL RNA SMALL SUBUNIT METHYLTRANSFERASE I"/>
    <property type="match status" value="1"/>
</dbReference>
<evidence type="ECO:0000256" key="3">
    <source>
        <dbReference type="ARBA" id="ARBA00022603"/>
    </source>
</evidence>
<dbReference type="InterPro" id="IPR035996">
    <property type="entry name" value="4pyrrol_Methylase_sf"/>
</dbReference>
<dbReference type="CDD" id="cd11648">
    <property type="entry name" value="RsmI"/>
    <property type="match status" value="1"/>
</dbReference>
<comment type="subcellular location">
    <subcellularLocation>
        <location evidence="6">Cytoplasm</location>
    </subcellularLocation>
</comment>
<dbReference type="InterPro" id="IPR014776">
    <property type="entry name" value="4pyrrole_Mease_sub2"/>
</dbReference>
<dbReference type="FunFam" id="3.40.1010.10:FF:000007">
    <property type="entry name" value="Ribosomal RNA small subunit methyltransferase I"/>
    <property type="match status" value="1"/>
</dbReference>
<reference evidence="8 9" key="1">
    <citation type="submission" date="2019-08" db="EMBL/GenBank/DDBJ databases">
        <title>Genome of Luteibaculum oceani JCM 18817.</title>
        <authorList>
            <person name="Bowman J.P."/>
        </authorList>
    </citation>
    <scope>NUCLEOTIDE SEQUENCE [LARGE SCALE GENOMIC DNA]</scope>
    <source>
        <strain evidence="8 9">JCM 18817</strain>
    </source>
</reference>
<proteinExistence type="inferred from homology"/>
<dbReference type="InterPro" id="IPR000878">
    <property type="entry name" value="4pyrrol_Mease"/>
</dbReference>
<dbReference type="OrthoDB" id="9809084at2"/>
<evidence type="ECO:0000256" key="4">
    <source>
        <dbReference type="ARBA" id="ARBA00022679"/>
    </source>
</evidence>
<dbReference type="EC" id="2.1.1.198" evidence="6"/>